<dbReference type="RefSeq" id="WP_182529236.1">
    <property type="nucleotide sequence ID" value="NZ_JACGXL010000001.1"/>
</dbReference>
<organism evidence="1 2">
    <name type="scientific">Dokdonella fugitiva</name>
    <dbReference type="NCBI Taxonomy" id="328517"/>
    <lineage>
        <taxon>Bacteria</taxon>
        <taxon>Pseudomonadati</taxon>
        <taxon>Pseudomonadota</taxon>
        <taxon>Gammaproteobacteria</taxon>
        <taxon>Lysobacterales</taxon>
        <taxon>Rhodanobacteraceae</taxon>
        <taxon>Dokdonella</taxon>
    </lineage>
</organism>
<comment type="caution">
    <text evidence="1">The sequence shown here is derived from an EMBL/GenBank/DDBJ whole genome shotgun (WGS) entry which is preliminary data.</text>
</comment>
<dbReference type="Proteomes" id="UP000550401">
    <property type="component" value="Unassembled WGS sequence"/>
</dbReference>
<dbReference type="AlphaFoldDB" id="A0A839EY62"/>
<gene>
    <name evidence="1" type="ORF">FHW12_000319</name>
</gene>
<evidence type="ECO:0000313" key="1">
    <source>
        <dbReference type="EMBL" id="MBA8886128.1"/>
    </source>
</evidence>
<dbReference type="EMBL" id="JACGXL010000001">
    <property type="protein sequence ID" value="MBA8886128.1"/>
    <property type="molecule type" value="Genomic_DNA"/>
</dbReference>
<protein>
    <submittedName>
        <fullName evidence="1">Uncharacterized protein</fullName>
    </submittedName>
</protein>
<reference evidence="1 2" key="1">
    <citation type="submission" date="2020-07" db="EMBL/GenBank/DDBJ databases">
        <title>Genomic Encyclopedia of Type Strains, Phase IV (KMG-V): Genome sequencing to study the core and pangenomes of soil and plant-associated prokaryotes.</title>
        <authorList>
            <person name="Whitman W."/>
        </authorList>
    </citation>
    <scope>NUCLEOTIDE SEQUENCE [LARGE SCALE GENOMIC DNA]</scope>
    <source>
        <strain evidence="1 2">RH2WT43</strain>
    </source>
</reference>
<keyword evidence="2" id="KW-1185">Reference proteome</keyword>
<name>A0A839EY62_9GAMM</name>
<proteinExistence type="predicted"/>
<sequence length="94" mass="9876">MSAQHTPTPWHTGEGKAERIIYADDGFAVADAAVFHGRHVESPANNAAFIVRACNAHDELVAALRRAVEAAEARMPNATFLADARAALAKAGAP</sequence>
<evidence type="ECO:0000313" key="2">
    <source>
        <dbReference type="Proteomes" id="UP000550401"/>
    </source>
</evidence>
<accession>A0A839EY62</accession>